<accession>A0A2I0B731</accession>
<organism evidence="2 3">
    <name type="scientific">Apostasia shenzhenica</name>
    <dbReference type="NCBI Taxonomy" id="1088818"/>
    <lineage>
        <taxon>Eukaryota</taxon>
        <taxon>Viridiplantae</taxon>
        <taxon>Streptophyta</taxon>
        <taxon>Embryophyta</taxon>
        <taxon>Tracheophyta</taxon>
        <taxon>Spermatophyta</taxon>
        <taxon>Magnoliopsida</taxon>
        <taxon>Liliopsida</taxon>
        <taxon>Asparagales</taxon>
        <taxon>Orchidaceae</taxon>
        <taxon>Apostasioideae</taxon>
        <taxon>Apostasia</taxon>
    </lineage>
</organism>
<dbReference type="EMBL" id="KZ451908">
    <property type="protein sequence ID" value="PKA63608.1"/>
    <property type="molecule type" value="Genomic_DNA"/>
</dbReference>
<feature type="compositionally biased region" description="Polar residues" evidence="1">
    <location>
        <begin position="46"/>
        <end position="55"/>
    </location>
</feature>
<sequence length="190" mass="20896">MLPPPTRSFSSSASFLNHLLIFYLSPDPRRTITSTANHPPKPDVISPSQSDRPTLTLNPLNLESAKQLPDTADGNTSSTGINHPYWKRTGKIVQTVGLRHGGSLHRDKALSLLCHKDGKPLWGVGAEEAHILHPFLHCRCPLPSSPPHHHDSPCLPSGLLSPRRRSPHLHLPLPRSACHVNCAPRHPSIY</sequence>
<name>A0A2I0B731_9ASPA</name>
<evidence type="ECO:0000313" key="3">
    <source>
        <dbReference type="Proteomes" id="UP000236161"/>
    </source>
</evidence>
<evidence type="ECO:0000313" key="2">
    <source>
        <dbReference type="EMBL" id="PKA63608.1"/>
    </source>
</evidence>
<gene>
    <name evidence="2" type="ORF">AXF42_Ash005503</name>
</gene>
<dbReference type="AlphaFoldDB" id="A0A2I0B731"/>
<feature type="region of interest" description="Disordered" evidence="1">
    <location>
        <begin position="32"/>
        <end position="55"/>
    </location>
</feature>
<evidence type="ECO:0000256" key="1">
    <source>
        <dbReference type="SAM" id="MobiDB-lite"/>
    </source>
</evidence>
<proteinExistence type="predicted"/>
<dbReference type="Proteomes" id="UP000236161">
    <property type="component" value="Unassembled WGS sequence"/>
</dbReference>
<reference evidence="2 3" key="1">
    <citation type="journal article" date="2017" name="Nature">
        <title>The Apostasia genome and the evolution of orchids.</title>
        <authorList>
            <person name="Zhang G.Q."/>
            <person name="Liu K.W."/>
            <person name="Li Z."/>
            <person name="Lohaus R."/>
            <person name="Hsiao Y.Y."/>
            <person name="Niu S.C."/>
            <person name="Wang J.Y."/>
            <person name="Lin Y.C."/>
            <person name="Xu Q."/>
            <person name="Chen L.J."/>
            <person name="Yoshida K."/>
            <person name="Fujiwara S."/>
            <person name="Wang Z.W."/>
            <person name="Zhang Y.Q."/>
            <person name="Mitsuda N."/>
            <person name="Wang M."/>
            <person name="Liu G.H."/>
            <person name="Pecoraro L."/>
            <person name="Huang H.X."/>
            <person name="Xiao X.J."/>
            <person name="Lin M."/>
            <person name="Wu X.Y."/>
            <person name="Wu W.L."/>
            <person name="Chen Y.Y."/>
            <person name="Chang S.B."/>
            <person name="Sakamoto S."/>
            <person name="Ohme-Takagi M."/>
            <person name="Yagi M."/>
            <person name="Zeng S.J."/>
            <person name="Shen C.Y."/>
            <person name="Yeh C.M."/>
            <person name="Luo Y.B."/>
            <person name="Tsai W.C."/>
            <person name="Van de Peer Y."/>
            <person name="Liu Z.J."/>
        </authorList>
    </citation>
    <scope>NUCLEOTIDE SEQUENCE [LARGE SCALE GENOMIC DNA]</scope>
    <source>
        <strain evidence="3">cv. Shenzhen</strain>
        <tissue evidence="2">Stem</tissue>
    </source>
</reference>
<keyword evidence="3" id="KW-1185">Reference proteome</keyword>
<protein>
    <submittedName>
        <fullName evidence="2">Uncharacterized protein</fullName>
    </submittedName>
</protein>